<feature type="compositionally biased region" description="Polar residues" evidence="1">
    <location>
        <begin position="56"/>
        <end position="69"/>
    </location>
</feature>
<gene>
    <name evidence="2" type="ORF">BCR37DRAFT_413051</name>
</gene>
<feature type="compositionally biased region" description="Low complexity" evidence="1">
    <location>
        <begin position="95"/>
        <end position="105"/>
    </location>
</feature>
<organism evidence="2 3">
    <name type="scientific">Protomyces lactucae-debilis</name>
    <dbReference type="NCBI Taxonomy" id="2754530"/>
    <lineage>
        <taxon>Eukaryota</taxon>
        <taxon>Fungi</taxon>
        <taxon>Dikarya</taxon>
        <taxon>Ascomycota</taxon>
        <taxon>Taphrinomycotina</taxon>
        <taxon>Taphrinomycetes</taxon>
        <taxon>Taphrinales</taxon>
        <taxon>Protomycetaceae</taxon>
        <taxon>Protomyces</taxon>
    </lineage>
</organism>
<evidence type="ECO:0000313" key="2">
    <source>
        <dbReference type="EMBL" id="ORY83793.1"/>
    </source>
</evidence>
<dbReference type="RefSeq" id="XP_040726088.1">
    <property type="nucleotide sequence ID" value="XM_040872240.1"/>
</dbReference>
<dbReference type="AlphaFoldDB" id="A0A1Y2FIN8"/>
<accession>A0A1Y2FIN8</accession>
<sequence>MAPRTRPIELRHNKRLAEADAEQQGTDDGNDMHTRQARRNARNIAPRHEQEDDSQARQVLCNTRNTAPHNEQDDESDAEALKPPRTGKRNRPLTAKAQLLQAAANDRNDRAAAASEVKQARERSKRARHFAR</sequence>
<dbReference type="Proteomes" id="UP000193685">
    <property type="component" value="Unassembled WGS sequence"/>
</dbReference>
<evidence type="ECO:0000313" key="3">
    <source>
        <dbReference type="Proteomes" id="UP000193685"/>
    </source>
</evidence>
<name>A0A1Y2FIN8_PROLT</name>
<reference evidence="2 3" key="1">
    <citation type="submission" date="2016-07" db="EMBL/GenBank/DDBJ databases">
        <title>Pervasive Adenine N6-methylation of Active Genes in Fungi.</title>
        <authorList>
            <consortium name="DOE Joint Genome Institute"/>
            <person name="Mondo S.J."/>
            <person name="Dannebaum R.O."/>
            <person name="Kuo R.C."/>
            <person name="Labutti K."/>
            <person name="Haridas S."/>
            <person name="Kuo A."/>
            <person name="Salamov A."/>
            <person name="Ahrendt S.R."/>
            <person name="Lipzen A."/>
            <person name="Sullivan W."/>
            <person name="Andreopoulos W.B."/>
            <person name="Clum A."/>
            <person name="Lindquist E."/>
            <person name="Daum C."/>
            <person name="Ramamoorthy G.K."/>
            <person name="Gryganskyi A."/>
            <person name="Culley D."/>
            <person name="Magnuson J.K."/>
            <person name="James T.Y."/>
            <person name="O'Malley M.A."/>
            <person name="Stajich J.E."/>
            <person name="Spatafora J.W."/>
            <person name="Visel A."/>
            <person name="Grigoriev I.V."/>
        </authorList>
    </citation>
    <scope>NUCLEOTIDE SEQUENCE [LARGE SCALE GENOMIC DNA]</scope>
    <source>
        <strain evidence="2 3">12-1054</strain>
    </source>
</reference>
<comment type="caution">
    <text evidence="2">The sequence shown here is derived from an EMBL/GenBank/DDBJ whole genome shotgun (WGS) entry which is preliminary data.</text>
</comment>
<dbReference type="EMBL" id="MCFI01000007">
    <property type="protein sequence ID" value="ORY83793.1"/>
    <property type="molecule type" value="Genomic_DNA"/>
</dbReference>
<protein>
    <submittedName>
        <fullName evidence="2">Uncharacterized protein</fullName>
    </submittedName>
</protein>
<feature type="region of interest" description="Disordered" evidence="1">
    <location>
        <begin position="1"/>
        <end position="132"/>
    </location>
</feature>
<proteinExistence type="predicted"/>
<feature type="compositionally biased region" description="Basic residues" evidence="1">
    <location>
        <begin position="123"/>
        <end position="132"/>
    </location>
</feature>
<dbReference type="GeneID" id="63788839"/>
<feature type="compositionally biased region" description="Basic and acidic residues" evidence="1">
    <location>
        <begin position="1"/>
        <end position="18"/>
    </location>
</feature>
<keyword evidence="3" id="KW-1185">Reference proteome</keyword>
<evidence type="ECO:0000256" key="1">
    <source>
        <dbReference type="SAM" id="MobiDB-lite"/>
    </source>
</evidence>